<dbReference type="Gene3D" id="3.30.565.10">
    <property type="entry name" value="Histidine kinase-like ATPase, C-terminal domain"/>
    <property type="match status" value="1"/>
</dbReference>
<dbReference type="CDD" id="cd16917">
    <property type="entry name" value="HATPase_UhpB-NarQ-NarX-like"/>
    <property type="match status" value="1"/>
</dbReference>
<evidence type="ECO:0000256" key="8">
    <source>
        <dbReference type="ARBA" id="ARBA00023012"/>
    </source>
</evidence>
<feature type="transmembrane region" description="Helical" evidence="10">
    <location>
        <begin position="99"/>
        <end position="116"/>
    </location>
</feature>
<comment type="caution">
    <text evidence="12">The sequence shown here is derived from an EMBL/GenBank/DDBJ whole genome shotgun (WGS) entry which is preliminary data.</text>
</comment>
<evidence type="ECO:0000256" key="2">
    <source>
        <dbReference type="ARBA" id="ARBA00012438"/>
    </source>
</evidence>
<dbReference type="Proteomes" id="UP001501470">
    <property type="component" value="Unassembled WGS sequence"/>
</dbReference>
<keyword evidence="4" id="KW-0808">Transferase</keyword>
<dbReference type="Pfam" id="PF02518">
    <property type="entry name" value="HATPase_c"/>
    <property type="match status" value="1"/>
</dbReference>
<feature type="transmembrane region" description="Helical" evidence="10">
    <location>
        <begin position="131"/>
        <end position="150"/>
    </location>
</feature>
<protein>
    <recommendedName>
        <fullName evidence="2">histidine kinase</fullName>
        <ecNumber evidence="2">2.7.13.3</ecNumber>
    </recommendedName>
</protein>
<organism evidence="12 13">
    <name type="scientific">Dactylosporangium maewongense</name>
    <dbReference type="NCBI Taxonomy" id="634393"/>
    <lineage>
        <taxon>Bacteria</taxon>
        <taxon>Bacillati</taxon>
        <taxon>Actinomycetota</taxon>
        <taxon>Actinomycetes</taxon>
        <taxon>Micromonosporales</taxon>
        <taxon>Micromonosporaceae</taxon>
        <taxon>Dactylosporangium</taxon>
    </lineage>
</organism>
<keyword evidence="5" id="KW-0547">Nucleotide-binding</keyword>
<keyword evidence="6" id="KW-0418">Kinase</keyword>
<dbReference type="InterPro" id="IPR011712">
    <property type="entry name" value="Sig_transdc_His_kin_sub3_dim/P"/>
</dbReference>
<evidence type="ECO:0000313" key="13">
    <source>
        <dbReference type="Proteomes" id="UP001501470"/>
    </source>
</evidence>
<keyword evidence="10" id="KW-0472">Membrane</keyword>
<dbReference type="InterPro" id="IPR050482">
    <property type="entry name" value="Sensor_HK_TwoCompSys"/>
</dbReference>
<feature type="transmembrane region" description="Helical" evidence="10">
    <location>
        <begin position="27"/>
        <end position="45"/>
    </location>
</feature>
<evidence type="ECO:0000256" key="1">
    <source>
        <dbReference type="ARBA" id="ARBA00000085"/>
    </source>
</evidence>
<evidence type="ECO:0000313" key="12">
    <source>
        <dbReference type="EMBL" id="GAA1571522.1"/>
    </source>
</evidence>
<comment type="catalytic activity">
    <reaction evidence="1">
        <text>ATP + protein L-histidine = ADP + protein N-phospho-L-histidine.</text>
        <dbReference type="EC" id="2.7.13.3"/>
    </reaction>
</comment>
<keyword evidence="13" id="KW-1185">Reference proteome</keyword>
<feature type="region of interest" description="Disordered" evidence="9">
    <location>
        <begin position="342"/>
        <end position="470"/>
    </location>
</feature>
<evidence type="ECO:0000256" key="9">
    <source>
        <dbReference type="SAM" id="MobiDB-lite"/>
    </source>
</evidence>
<keyword evidence="10" id="KW-0812">Transmembrane</keyword>
<dbReference type="RefSeq" id="WP_344514435.1">
    <property type="nucleotide sequence ID" value="NZ_BAAAQD010000046.1"/>
</dbReference>
<dbReference type="Gene3D" id="1.20.5.1930">
    <property type="match status" value="1"/>
</dbReference>
<evidence type="ECO:0000256" key="3">
    <source>
        <dbReference type="ARBA" id="ARBA00022553"/>
    </source>
</evidence>
<evidence type="ECO:0000256" key="6">
    <source>
        <dbReference type="ARBA" id="ARBA00022777"/>
    </source>
</evidence>
<feature type="compositionally biased region" description="Gly residues" evidence="9">
    <location>
        <begin position="427"/>
        <end position="460"/>
    </location>
</feature>
<keyword evidence="10" id="KW-1133">Transmembrane helix</keyword>
<dbReference type="InterPro" id="IPR003594">
    <property type="entry name" value="HATPase_dom"/>
</dbReference>
<dbReference type="InterPro" id="IPR036890">
    <property type="entry name" value="HATPase_C_sf"/>
</dbReference>
<name>A0ABN2D6N4_9ACTN</name>
<feature type="domain" description="Histidine kinase/HSP90-like ATPase" evidence="11">
    <location>
        <begin position="267"/>
        <end position="470"/>
    </location>
</feature>
<evidence type="ECO:0000259" key="11">
    <source>
        <dbReference type="SMART" id="SM00387"/>
    </source>
</evidence>
<accession>A0ABN2D6N4</accession>
<dbReference type="PANTHER" id="PTHR24421">
    <property type="entry name" value="NITRATE/NITRITE SENSOR PROTEIN NARX-RELATED"/>
    <property type="match status" value="1"/>
</dbReference>
<dbReference type="Pfam" id="PF07730">
    <property type="entry name" value="HisKA_3"/>
    <property type="match status" value="1"/>
</dbReference>
<dbReference type="EC" id="2.7.13.3" evidence="2"/>
<dbReference type="SMART" id="SM00387">
    <property type="entry name" value="HATPase_c"/>
    <property type="match status" value="1"/>
</dbReference>
<proteinExistence type="predicted"/>
<sequence>MMRPPWLPFVVYGAVLAAGLHHQVRAGGVAQAAALVAAIGALAGLELVERRVAAPAAVFLTARTAMFVLVAALDGDGLSNLLFLLVPFAAYFAYGRKVAVTLAAAGVAVPVGWLSVADPHWYTDGERVRDVLMLAVGMCLAVAMAAAAVGESDSRARLRLALDEVAELSAAAERGRVARDLHDSLGHHLTAVSIQLEKAAAFRERDPVAADQSVRAARDSAARALHEVRGAVRALSAPFSLTGALADLAGEGVDVAVLGDEPDLPLAARIAVFRAAQEGVTNARRHAGAGRVTVRATFGGGTARLVVADDGHGFAAGAAEGFGLRGMRERLAAVGGSVAVTTGHTSRDADTGEVAGTGGGTDTGRATADAATHRSGDGGPAATEHRNSSAATGRSGGDTGTGRAGGDTDNGRSGEDGPTATEHGDGGDGGTTTTGHGNGGVATTYSGGGAATKRAGGGPGVTLTVTVPAA</sequence>
<feature type="compositionally biased region" description="Low complexity" evidence="9">
    <location>
        <begin position="461"/>
        <end position="470"/>
    </location>
</feature>
<evidence type="ECO:0000256" key="7">
    <source>
        <dbReference type="ARBA" id="ARBA00022840"/>
    </source>
</evidence>
<keyword evidence="7" id="KW-0067">ATP-binding</keyword>
<dbReference type="SUPFAM" id="SSF55874">
    <property type="entry name" value="ATPase domain of HSP90 chaperone/DNA topoisomerase II/histidine kinase"/>
    <property type="match status" value="1"/>
</dbReference>
<evidence type="ECO:0000256" key="10">
    <source>
        <dbReference type="SAM" id="Phobius"/>
    </source>
</evidence>
<evidence type="ECO:0000256" key="4">
    <source>
        <dbReference type="ARBA" id="ARBA00022679"/>
    </source>
</evidence>
<reference evidence="12 13" key="1">
    <citation type="journal article" date="2019" name="Int. J. Syst. Evol. Microbiol.">
        <title>The Global Catalogue of Microorganisms (GCM) 10K type strain sequencing project: providing services to taxonomists for standard genome sequencing and annotation.</title>
        <authorList>
            <consortium name="The Broad Institute Genomics Platform"/>
            <consortium name="The Broad Institute Genome Sequencing Center for Infectious Disease"/>
            <person name="Wu L."/>
            <person name="Ma J."/>
        </authorList>
    </citation>
    <scope>NUCLEOTIDE SEQUENCE [LARGE SCALE GENOMIC DNA]</scope>
    <source>
        <strain evidence="12 13">JCM 15933</strain>
    </source>
</reference>
<keyword evidence="8" id="KW-0902">Two-component regulatory system</keyword>
<dbReference type="EMBL" id="BAAAQD010000046">
    <property type="protein sequence ID" value="GAA1571522.1"/>
    <property type="molecule type" value="Genomic_DNA"/>
</dbReference>
<gene>
    <name evidence="12" type="ORF">GCM10009827_111820</name>
</gene>
<keyword evidence="3" id="KW-0597">Phosphoprotein</keyword>
<evidence type="ECO:0000256" key="5">
    <source>
        <dbReference type="ARBA" id="ARBA00022741"/>
    </source>
</evidence>
<feature type="compositionally biased region" description="Gly residues" evidence="9">
    <location>
        <begin position="394"/>
        <end position="405"/>
    </location>
</feature>
<dbReference type="PANTHER" id="PTHR24421:SF10">
    <property type="entry name" value="NITRATE_NITRITE SENSOR PROTEIN NARQ"/>
    <property type="match status" value="1"/>
</dbReference>